<proteinExistence type="predicted"/>
<gene>
    <name evidence="1" type="ORF">BARAN1_0698</name>
</gene>
<organism evidence="1 2">
    <name type="scientific">Candidatus Bipolaricaulis anaerobius</name>
    <dbReference type="NCBI Taxonomy" id="2026885"/>
    <lineage>
        <taxon>Bacteria</taxon>
        <taxon>Candidatus Bipolaricaulota</taxon>
        <taxon>Candidatus Bipolaricaulia</taxon>
        <taxon>Candidatus Bipolaricaulales</taxon>
        <taxon>Candidatus Bipolaricaulaceae</taxon>
        <taxon>Candidatus Bipolaricaulis</taxon>
    </lineage>
</organism>
<dbReference type="AlphaFoldDB" id="A0A2X3KJX0"/>
<evidence type="ECO:0000313" key="1">
    <source>
        <dbReference type="EMBL" id="SQD92722.1"/>
    </source>
</evidence>
<accession>A0A2X3KJX0</accession>
<dbReference type="EMBL" id="LS483254">
    <property type="protein sequence ID" value="SQD92722.1"/>
    <property type="molecule type" value="Genomic_DNA"/>
</dbReference>
<dbReference type="KEGG" id="bana:BARAN1_0698"/>
<name>A0A2X3KJX0_9BACT</name>
<protein>
    <submittedName>
        <fullName evidence="1">Uncharacterized protein</fullName>
    </submittedName>
</protein>
<reference evidence="2" key="1">
    <citation type="submission" date="2018-05" db="EMBL/GenBank/DDBJ databases">
        <authorList>
            <person name="Hao L."/>
        </authorList>
    </citation>
    <scope>NUCLEOTIDE SEQUENCE [LARGE SCALE GENOMIC DNA]</scope>
</reference>
<evidence type="ECO:0000313" key="2">
    <source>
        <dbReference type="Proteomes" id="UP000249818"/>
    </source>
</evidence>
<keyword evidence="2" id="KW-1185">Reference proteome</keyword>
<dbReference type="Proteomes" id="UP000249818">
    <property type="component" value="Chromosome BARAN1"/>
</dbReference>
<sequence>MVFFLLWPIVLIPIGLALRRRFTRRR</sequence>